<accession>A0A448L9P5</accession>
<protein>
    <submittedName>
        <fullName evidence="4">Chromosome segregation protein SMC</fullName>
    </submittedName>
</protein>
<dbReference type="Gene3D" id="1.10.287.1490">
    <property type="match status" value="1"/>
</dbReference>
<reference evidence="4 5" key="1">
    <citation type="submission" date="2018-12" db="EMBL/GenBank/DDBJ databases">
        <authorList>
            <consortium name="Pathogen Informatics"/>
        </authorList>
    </citation>
    <scope>NUCLEOTIDE SEQUENCE [LARGE SCALE GENOMIC DNA]</scope>
    <source>
        <strain evidence="4 5">NCTC13071</strain>
    </source>
</reference>
<dbReference type="AlphaFoldDB" id="A0A448L9P5"/>
<dbReference type="EMBL" id="LR134384">
    <property type="protein sequence ID" value="VEH16704.1"/>
    <property type="molecule type" value="Genomic_DNA"/>
</dbReference>
<gene>
    <name evidence="4" type="ORF">NCTC13071_02744</name>
</gene>
<evidence type="ECO:0000256" key="1">
    <source>
        <dbReference type="SAM" id="Coils"/>
    </source>
</evidence>
<dbReference type="GeneID" id="85013454"/>
<feature type="compositionally biased region" description="Basic and acidic residues" evidence="2">
    <location>
        <begin position="250"/>
        <end position="260"/>
    </location>
</feature>
<sequence>MAKKDPTDLSVEEKLKTLYQLQTTLSSIDEKKALRGELPLEVQDLEDELEGLHIRVEKIQNEIAEFQDAVAQKKHEITDAEASVERYKSQLNDVKNNREYDTLTKEIEFQSLEIELCNKKIKEAAIKIEECKRDLESTQQSISEREEDLNEKRDELDEIMQETREEEDKLKAKAKELETKIEPRLLTSFKRIRKNARNGLGIVYVQRDACGGCFNKIPPQRQLDIKMHKKIIVCEYCGRIMIDPELAGVKTEKSAAEEKPKRAKRTIRKKKEETETAE</sequence>
<dbReference type="PANTHER" id="PTHR39082:SF1">
    <property type="entry name" value="SCAVENGER RECEPTOR CLASS A MEMBER 3"/>
    <property type="match status" value="1"/>
</dbReference>
<dbReference type="InterPro" id="IPR003743">
    <property type="entry name" value="Zf-RING_7"/>
</dbReference>
<dbReference type="Proteomes" id="UP000274578">
    <property type="component" value="Chromosome 1"/>
</dbReference>
<keyword evidence="1" id="KW-0175">Coiled coil</keyword>
<feature type="domain" description="C4-type zinc ribbon" evidence="3">
    <location>
        <begin position="209"/>
        <end position="241"/>
    </location>
</feature>
<dbReference type="PANTHER" id="PTHR39082">
    <property type="entry name" value="PHOSPHOLIPASE C-BETA-2-RELATED"/>
    <property type="match status" value="1"/>
</dbReference>
<feature type="coiled-coil region" evidence="1">
    <location>
        <begin position="42"/>
        <end position="180"/>
    </location>
</feature>
<evidence type="ECO:0000313" key="5">
    <source>
        <dbReference type="Proteomes" id="UP000274578"/>
    </source>
</evidence>
<proteinExistence type="predicted"/>
<dbReference type="KEGG" id="poc:NCTC13071_02744"/>
<evidence type="ECO:0000313" key="4">
    <source>
        <dbReference type="EMBL" id="VEH16704.1"/>
    </source>
</evidence>
<evidence type="ECO:0000259" key="3">
    <source>
        <dbReference type="Pfam" id="PF02591"/>
    </source>
</evidence>
<dbReference type="InterPro" id="IPR052376">
    <property type="entry name" value="Oxidative_Scav/Glycosyltrans"/>
</dbReference>
<feature type="region of interest" description="Disordered" evidence="2">
    <location>
        <begin position="249"/>
        <end position="278"/>
    </location>
</feature>
<dbReference type="RefSeq" id="WP_004375578.1">
    <property type="nucleotide sequence ID" value="NZ_CAJPPY010000017.1"/>
</dbReference>
<dbReference type="Pfam" id="PF02591">
    <property type="entry name" value="Zn_ribbon_9"/>
    <property type="match status" value="1"/>
</dbReference>
<evidence type="ECO:0000256" key="2">
    <source>
        <dbReference type="SAM" id="MobiDB-lite"/>
    </source>
</evidence>
<organism evidence="4 5">
    <name type="scientific">Segatella oris</name>
    <dbReference type="NCBI Taxonomy" id="28135"/>
    <lineage>
        <taxon>Bacteria</taxon>
        <taxon>Pseudomonadati</taxon>
        <taxon>Bacteroidota</taxon>
        <taxon>Bacteroidia</taxon>
        <taxon>Bacteroidales</taxon>
        <taxon>Prevotellaceae</taxon>
        <taxon>Segatella</taxon>
    </lineage>
</organism>
<name>A0A448L9P5_9BACT</name>